<dbReference type="InterPro" id="IPR050996">
    <property type="entry name" value="Docking_Protein_DOK"/>
</dbReference>
<feature type="domain" description="IRS-type PTB" evidence="2">
    <location>
        <begin position="213"/>
        <end position="331"/>
    </location>
</feature>
<evidence type="ECO:0000313" key="4">
    <source>
        <dbReference type="Proteomes" id="UP000838412"/>
    </source>
</evidence>
<dbReference type="GO" id="GO:0007265">
    <property type="term" value="P:Ras protein signal transduction"/>
    <property type="evidence" value="ECO:0007669"/>
    <property type="project" value="TreeGrafter"/>
</dbReference>
<dbReference type="SMART" id="SM01244">
    <property type="entry name" value="IRS"/>
    <property type="match status" value="1"/>
</dbReference>
<feature type="region of interest" description="Disordered" evidence="1">
    <location>
        <begin position="335"/>
        <end position="547"/>
    </location>
</feature>
<protein>
    <submittedName>
        <fullName evidence="3">DOK1 protein</fullName>
    </submittedName>
</protein>
<keyword evidence="4" id="KW-1185">Reference proteome</keyword>
<feature type="compositionally biased region" description="Pro residues" evidence="1">
    <location>
        <begin position="439"/>
        <end position="449"/>
    </location>
</feature>
<feature type="compositionally biased region" description="Pro residues" evidence="1">
    <location>
        <begin position="162"/>
        <end position="189"/>
    </location>
</feature>
<name>A0A8K0E8N8_BRALA</name>
<dbReference type="AlphaFoldDB" id="A0A8K0E8N8"/>
<proteinExistence type="predicted"/>
<dbReference type="InterPro" id="IPR011993">
    <property type="entry name" value="PH-like_dom_sf"/>
</dbReference>
<dbReference type="GO" id="GO:0043410">
    <property type="term" value="P:positive regulation of MAPK cascade"/>
    <property type="evidence" value="ECO:0007669"/>
    <property type="project" value="TreeGrafter"/>
</dbReference>
<dbReference type="SMART" id="SM00310">
    <property type="entry name" value="PTBI"/>
    <property type="match status" value="1"/>
</dbReference>
<feature type="compositionally biased region" description="Pro residues" evidence="1">
    <location>
        <begin position="356"/>
        <end position="425"/>
    </location>
</feature>
<feature type="compositionally biased region" description="Low complexity" evidence="1">
    <location>
        <begin position="450"/>
        <end position="477"/>
    </location>
</feature>
<organism evidence="3 4">
    <name type="scientific">Branchiostoma lanceolatum</name>
    <name type="common">Common lancelet</name>
    <name type="synonym">Amphioxus lanceolatum</name>
    <dbReference type="NCBI Taxonomy" id="7740"/>
    <lineage>
        <taxon>Eukaryota</taxon>
        <taxon>Metazoa</taxon>
        <taxon>Chordata</taxon>
        <taxon>Cephalochordata</taxon>
        <taxon>Leptocardii</taxon>
        <taxon>Amphioxiformes</taxon>
        <taxon>Branchiostomatidae</taxon>
        <taxon>Branchiostoma</taxon>
    </lineage>
</organism>
<dbReference type="GO" id="GO:0007169">
    <property type="term" value="P:cell surface receptor protein tyrosine kinase signaling pathway"/>
    <property type="evidence" value="ECO:0007669"/>
    <property type="project" value="TreeGrafter"/>
</dbReference>
<evidence type="ECO:0000313" key="3">
    <source>
        <dbReference type="EMBL" id="CAH1241317.1"/>
    </source>
</evidence>
<dbReference type="PANTHER" id="PTHR21258">
    <property type="entry name" value="DOCKING PROTEIN RELATED"/>
    <property type="match status" value="1"/>
</dbReference>
<feature type="compositionally biased region" description="Basic and acidic residues" evidence="1">
    <location>
        <begin position="525"/>
        <end position="535"/>
    </location>
</feature>
<dbReference type="Proteomes" id="UP000838412">
    <property type="component" value="Chromosome 12"/>
</dbReference>
<dbReference type="EMBL" id="OV696697">
    <property type="protein sequence ID" value="CAH1241317.1"/>
    <property type="molecule type" value="Genomic_DNA"/>
</dbReference>
<feature type="region of interest" description="Disordered" evidence="1">
    <location>
        <begin position="120"/>
        <end position="198"/>
    </location>
</feature>
<sequence length="604" mass="65106">MAKAARILKMGYLEMKLPQKKGTWQLKWCIFCILDDNSTSFLDYFSNEESFRKGGKVASIRLDAKDKLSVTMDQKMKQNCLMVDNDKGPFGFYHKDPMQMAQWQKVFLFCLTPGEGVDMSQLQMSAGPGTPLPPLPPTEDSDGPPPVPPIPPGHPMNAPRLPGAPSPPPYPGGQPLPPALSGMPLPPLPTLSMSGPPLPPLPTSEHNYEEGVLSAMFKVAVEETIDSRRLGLIGDYFLVISPEEIVVMERKHVKEGKVEEKEVLTWKLTTLRRFFMTVIPGEKSDQLLSIESGRRSSTGPGVFQFFTAEGDELYSCIRQCAIKGLEMIKARKAAVGGPREVGPPPHQTRPPGQGQPGPPGPRQPGPPGPRQPGPPGPRQTRPPGPRQAGPPGPRQAGPPGPRQPGPPGPRQPRPPGPRQPGPPGPNQADPGKAQAPQTAPGPPTSPRGPAPNNNNQQQPNANAANQKAAAKQGQQAAKAEEETSPPKGPDRAEELKTKGVIIDDGMNPVYGQGLAPLPPEDEEDQSNKAKTDHIKPPMGHTRNASNISNLSFDLDPEFVAKANLVTANCKTEEDLDGLEQEFDLMKLLQSSVTTIEKDCYQGSK</sequence>
<evidence type="ECO:0000259" key="2">
    <source>
        <dbReference type="PROSITE" id="PS51064"/>
    </source>
</evidence>
<dbReference type="PANTHER" id="PTHR21258:SF62">
    <property type="entry name" value="INSULIN RECEPTOR SUBSTRATE 1"/>
    <property type="match status" value="1"/>
</dbReference>
<gene>
    <name evidence="3" type="primary">DOK1</name>
    <name evidence="3" type="ORF">BLAG_LOCUS5013</name>
</gene>
<dbReference type="InterPro" id="IPR002404">
    <property type="entry name" value="IRS_PTB"/>
</dbReference>
<dbReference type="Gene3D" id="2.30.29.30">
    <property type="entry name" value="Pleckstrin-homology domain (PH domain)/Phosphotyrosine-binding domain (PTB)"/>
    <property type="match status" value="2"/>
</dbReference>
<feature type="compositionally biased region" description="Pro residues" evidence="1">
    <location>
        <begin position="130"/>
        <end position="154"/>
    </location>
</feature>
<dbReference type="PROSITE" id="PS51064">
    <property type="entry name" value="IRS_PTB"/>
    <property type="match status" value="1"/>
</dbReference>
<dbReference type="Pfam" id="PF02174">
    <property type="entry name" value="IRS"/>
    <property type="match status" value="1"/>
</dbReference>
<dbReference type="GO" id="GO:0005737">
    <property type="term" value="C:cytoplasm"/>
    <property type="evidence" value="ECO:0007669"/>
    <property type="project" value="TreeGrafter"/>
</dbReference>
<reference evidence="3" key="1">
    <citation type="submission" date="2022-01" db="EMBL/GenBank/DDBJ databases">
        <authorList>
            <person name="Braso-Vives M."/>
        </authorList>
    </citation>
    <scope>NUCLEOTIDE SEQUENCE</scope>
</reference>
<feature type="compositionally biased region" description="Basic and acidic residues" evidence="1">
    <location>
        <begin position="488"/>
        <end position="497"/>
    </location>
</feature>
<dbReference type="SUPFAM" id="SSF50729">
    <property type="entry name" value="PH domain-like"/>
    <property type="match status" value="2"/>
</dbReference>
<evidence type="ECO:0000256" key="1">
    <source>
        <dbReference type="SAM" id="MobiDB-lite"/>
    </source>
</evidence>
<accession>A0A8K0E8N8</accession>
<dbReference type="OrthoDB" id="6422539at2759"/>